<name>A0ABN9FIX7_9NEOB</name>
<gene>
    <name evidence="1" type="ORF">SPARVUS_LOCUS12132604</name>
</gene>
<evidence type="ECO:0000313" key="2">
    <source>
        <dbReference type="Proteomes" id="UP001162483"/>
    </source>
</evidence>
<reference evidence="1" key="1">
    <citation type="submission" date="2023-05" db="EMBL/GenBank/DDBJ databases">
        <authorList>
            <person name="Stuckert A."/>
        </authorList>
    </citation>
    <scope>NUCLEOTIDE SEQUENCE</scope>
</reference>
<dbReference type="Proteomes" id="UP001162483">
    <property type="component" value="Unassembled WGS sequence"/>
</dbReference>
<organism evidence="1 2">
    <name type="scientific">Staurois parvus</name>
    <dbReference type="NCBI Taxonomy" id="386267"/>
    <lineage>
        <taxon>Eukaryota</taxon>
        <taxon>Metazoa</taxon>
        <taxon>Chordata</taxon>
        <taxon>Craniata</taxon>
        <taxon>Vertebrata</taxon>
        <taxon>Euteleostomi</taxon>
        <taxon>Amphibia</taxon>
        <taxon>Batrachia</taxon>
        <taxon>Anura</taxon>
        <taxon>Neobatrachia</taxon>
        <taxon>Ranoidea</taxon>
        <taxon>Ranidae</taxon>
        <taxon>Staurois</taxon>
    </lineage>
</organism>
<dbReference type="EMBL" id="CATNWA010016971">
    <property type="protein sequence ID" value="CAI9596852.1"/>
    <property type="molecule type" value="Genomic_DNA"/>
</dbReference>
<proteinExistence type="predicted"/>
<comment type="caution">
    <text evidence="1">The sequence shown here is derived from an EMBL/GenBank/DDBJ whole genome shotgun (WGS) entry which is preliminary data.</text>
</comment>
<accession>A0ABN9FIX7</accession>
<keyword evidence="2" id="KW-1185">Reference proteome</keyword>
<sequence length="111" mass="12118">MGPCTASQPAAQSPSPHSAMCHIQVSSHTVGVFNFLTLGCWQITGSHTAARPLICHRPLYTASSCCCQEPRVSMGPCTASIRCWISIATLCHVPTFRSPHTHCWFRLCSIF</sequence>
<evidence type="ECO:0000313" key="1">
    <source>
        <dbReference type="EMBL" id="CAI9596852.1"/>
    </source>
</evidence>
<protein>
    <submittedName>
        <fullName evidence="1">Uncharacterized protein</fullName>
    </submittedName>
</protein>